<evidence type="ECO:0000313" key="1">
    <source>
        <dbReference type="EMBL" id="ADL19773.1"/>
    </source>
</evidence>
<dbReference type="GeneID" id="9499625"/>
<dbReference type="InParanoid" id="D9PYY6"/>
<evidence type="ECO:0000313" key="2">
    <source>
        <dbReference type="Proteomes" id="UP000000346"/>
    </source>
</evidence>
<dbReference type="AlphaFoldDB" id="D9PYY6"/>
<gene>
    <name evidence="1" type="ordered locus">ASAC_1368</name>
</gene>
<dbReference type="OrthoDB" id="377746at2157"/>
<proteinExistence type="predicted"/>
<sequence length="169" mass="17911">MNVTFEVASSWEVAVMPVPGSPEYRLLADKVDGRPKIFEEDPLRALLLAIAYPLSSFSSLRVGIDPGRRSCGVAALADGMIFHASSVGCSDVGREAASIIRAAPAESFSVFLGSGTGWEEVASSLLEAGVEFKVVDEYGTSRGDLGLPLPLKDKNMRAAVRLALTPPED</sequence>
<dbReference type="eggNOG" id="arCOG03142">
    <property type="taxonomic scope" value="Archaea"/>
</dbReference>
<dbReference type="HOGENOM" id="CLU_1574886_0_0_2"/>
<protein>
    <submittedName>
        <fullName evidence="1">Uncharacterized protein</fullName>
    </submittedName>
</protein>
<dbReference type="RefSeq" id="WP_013267285.1">
    <property type="nucleotide sequence ID" value="NC_014374.1"/>
</dbReference>
<dbReference type="EMBL" id="CP001742">
    <property type="protein sequence ID" value="ADL19773.1"/>
    <property type="molecule type" value="Genomic_DNA"/>
</dbReference>
<reference evidence="1 2" key="1">
    <citation type="journal article" date="2010" name="Appl. Environ. Microbiol.">
        <title>The genome sequence of the crenarchaeon Acidilobus saccharovorans supports a new order, Acidilobales, and suggests an important ecological role in terrestrial acidic hot springs.</title>
        <authorList>
            <person name="Mardanov A.V."/>
            <person name="Svetlitchnyi V.A."/>
            <person name="Beletsky A.V."/>
            <person name="Prokofeva M.I."/>
            <person name="Bonch-Osmolovskaya E.A."/>
            <person name="Ravin N.V."/>
            <person name="Skryabin K.G."/>
        </authorList>
    </citation>
    <scope>NUCLEOTIDE SEQUENCE [LARGE SCALE GENOMIC DNA]</scope>
    <source>
        <strain evidence="2">DSM 16705 / JCM 18335 / VKM B-2471 / 345-15</strain>
    </source>
</reference>
<accession>D9PYY6</accession>
<organism evidence="1 2">
    <name type="scientific">Acidilobus saccharovorans (strain DSM 16705 / JCM 18335 / VKM B-2471 / 345-15)</name>
    <dbReference type="NCBI Taxonomy" id="666510"/>
    <lineage>
        <taxon>Archaea</taxon>
        <taxon>Thermoproteota</taxon>
        <taxon>Thermoprotei</taxon>
        <taxon>Acidilobales</taxon>
        <taxon>Acidilobaceae</taxon>
        <taxon>Acidilobus</taxon>
    </lineage>
</organism>
<dbReference type="KEGG" id="asc:ASAC_1368"/>
<name>D9PYY6_ACIS3</name>
<keyword evidence="2" id="KW-1185">Reference proteome</keyword>
<dbReference type="Proteomes" id="UP000000346">
    <property type="component" value="Chromosome"/>
</dbReference>
<dbReference type="STRING" id="666510.ASAC_1368"/>